<organism evidence="2 3">
    <name type="scientific">Yasminevirus sp. GU-2018</name>
    <dbReference type="NCBI Taxonomy" id="2420051"/>
    <lineage>
        <taxon>Viruses</taxon>
        <taxon>Varidnaviria</taxon>
        <taxon>Bamfordvirae</taxon>
        <taxon>Nucleocytoviricota</taxon>
        <taxon>Megaviricetes</taxon>
        <taxon>Imitervirales</taxon>
        <taxon>Mimiviridae</taxon>
        <taxon>Klosneuvirinae</taxon>
        <taxon>Yasminevirus</taxon>
        <taxon>Yasminevirus saudimassiliense</taxon>
    </lineage>
</organism>
<dbReference type="Proteomes" id="UP000594342">
    <property type="component" value="Unassembled WGS sequence"/>
</dbReference>
<name>A0A5K0U8H0_9VIRU</name>
<evidence type="ECO:0000256" key="1">
    <source>
        <dbReference type="SAM" id="Phobius"/>
    </source>
</evidence>
<accession>A0A5K0U8H0</accession>
<evidence type="ECO:0000313" key="3">
    <source>
        <dbReference type="Proteomes" id="UP000594342"/>
    </source>
</evidence>
<dbReference type="EMBL" id="UPSH01000001">
    <property type="protein sequence ID" value="VBB18100.1"/>
    <property type="molecule type" value="Genomic_DNA"/>
</dbReference>
<keyword evidence="1" id="KW-0812">Transmembrane</keyword>
<sequence length="143" mass="15774">MVPVWMIVVYTLLSILNLAYYGFAVFVIVLFNALTMLQRGGSTTNRTFDLAYLVKLLGFKMTLESLDTNASRSGKVVQPVQWIMWSFIAGISASALSLIVGSLIVWAITGQFYDYLLVMIATSVINAVSLLSIVIARLITLNQ</sequence>
<proteinExistence type="predicted"/>
<keyword evidence="3" id="KW-1185">Reference proteome</keyword>
<reference evidence="2 3" key="1">
    <citation type="submission" date="2018-10" db="EMBL/GenBank/DDBJ databases">
        <authorList>
            <consortium name="IHU Genomes"/>
        </authorList>
    </citation>
    <scope>NUCLEOTIDE SEQUENCE [LARGE SCALE GENOMIC DNA]</scope>
    <source>
        <strain evidence="2 3">A1</strain>
    </source>
</reference>
<protein>
    <submittedName>
        <fullName evidence="2">Uncharacterized protein</fullName>
    </submittedName>
</protein>
<feature type="transmembrane region" description="Helical" evidence="1">
    <location>
        <begin position="115"/>
        <end position="139"/>
    </location>
</feature>
<feature type="transmembrane region" description="Helical" evidence="1">
    <location>
        <begin position="6"/>
        <end position="31"/>
    </location>
</feature>
<keyword evidence="1" id="KW-1133">Transmembrane helix</keyword>
<gene>
    <name evidence="2" type="ORF">YASMINEVIRUS_563</name>
</gene>
<keyword evidence="1" id="KW-0472">Membrane</keyword>
<evidence type="ECO:0000313" key="2">
    <source>
        <dbReference type="EMBL" id="VBB18100.1"/>
    </source>
</evidence>
<feature type="transmembrane region" description="Helical" evidence="1">
    <location>
        <begin position="82"/>
        <end position="109"/>
    </location>
</feature>
<comment type="caution">
    <text evidence="2">The sequence shown here is derived from an EMBL/GenBank/DDBJ whole genome shotgun (WGS) entry which is preliminary data.</text>
</comment>